<evidence type="ECO:0000256" key="1">
    <source>
        <dbReference type="ARBA" id="ARBA00022490"/>
    </source>
</evidence>
<dbReference type="NCBIfam" id="TIGR00556">
    <property type="entry name" value="pantethn_trn"/>
    <property type="match status" value="1"/>
</dbReference>
<name>A0A4D6YCQ8_9GAMM</name>
<keyword evidence="8 11" id="KW-0275">Fatty acid biosynthesis</keyword>
<gene>
    <name evidence="11" type="primary">acpS</name>
    <name evidence="13" type="ORF">D9V74_01200</name>
</gene>
<evidence type="ECO:0000256" key="4">
    <source>
        <dbReference type="ARBA" id="ARBA00022723"/>
    </source>
</evidence>
<dbReference type="InterPro" id="IPR008278">
    <property type="entry name" value="4-PPantetheinyl_Trfase_dom"/>
</dbReference>
<dbReference type="InterPro" id="IPR002582">
    <property type="entry name" value="ACPS"/>
</dbReference>
<feature type="domain" description="4'-phosphopantetheinyl transferase" evidence="12">
    <location>
        <begin position="5"/>
        <end position="118"/>
    </location>
</feature>
<dbReference type="NCBIfam" id="TIGR00516">
    <property type="entry name" value="acpS"/>
    <property type="match status" value="1"/>
</dbReference>
<evidence type="ECO:0000256" key="9">
    <source>
        <dbReference type="ARBA" id="ARBA00050875"/>
    </source>
</evidence>
<keyword evidence="1 11" id="KW-0963">Cytoplasm</keyword>
<dbReference type="AlphaFoldDB" id="A0A4D6YCQ8"/>
<dbReference type="InterPro" id="IPR037143">
    <property type="entry name" value="4-PPantetheinyl_Trfase_dom_sf"/>
</dbReference>
<evidence type="ECO:0000313" key="13">
    <source>
        <dbReference type="EMBL" id="QCI23798.1"/>
    </source>
</evidence>
<keyword evidence="5 11" id="KW-0276">Fatty acid metabolism</keyword>
<keyword evidence="3 11" id="KW-0808">Transferase</keyword>
<evidence type="ECO:0000256" key="3">
    <source>
        <dbReference type="ARBA" id="ARBA00022679"/>
    </source>
</evidence>
<reference evidence="13 14" key="1">
    <citation type="submission" date="2018-12" db="EMBL/GenBank/DDBJ databases">
        <authorList>
            <person name="Chong R.A."/>
        </authorList>
    </citation>
    <scope>NUCLEOTIDE SEQUENCE [LARGE SCALE GENOMIC DNA]</scope>
    <source>
        <strain evidence="13 14">Msa</strain>
    </source>
</reference>
<dbReference type="GO" id="GO:0006633">
    <property type="term" value="P:fatty acid biosynthetic process"/>
    <property type="evidence" value="ECO:0007669"/>
    <property type="project" value="UniProtKB-UniRule"/>
</dbReference>
<keyword evidence="7 11" id="KW-0443">Lipid metabolism</keyword>
<dbReference type="EC" id="2.7.8.7" evidence="11"/>
<evidence type="ECO:0000313" key="14">
    <source>
        <dbReference type="Proteomes" id="UP000298745"/>
    </source>
</evidence>
<feature type="binding site" evidence="11">
    <location>
        <position position="9"/>
    </location>
    <ligand>
        <name>Mg(2+)</name>
        <dbReference type="ChEBI" id="CHEBI:18420"/>
    </ligand>
</feature>
<keyword evidence="2 11" id="KW-0444">Lipid biosynthesis</keyword>
<dbReference type="SUPFAM" id="SSF56214">
    <property type="entry name" value="4'-phosphopantetheinyl transferase"/>
    <property type="match status" value="1"/>
</dbReference>
<protein>
    <recommendedName>
        <fullName evidence="11">Holo-[acyl-carrier-protein] synthase</fullName>
        <shortName evidence="11">Holo-ACP synthase</shortName>
        <ecNumber evidence="11">2.7.8.7</ecNumber>
    </recommendedName>
    <alternativeName>
        <fullName evidence="11">4'-phosphopantetheinyl transferase AcpS</fullName>
    </alternativeName>
</protein>
<comment type="function">
    <text evidence="11">Transfers the 4'-phosphopantetheine moiety from coenzyme A to a Ser of acyl-carrier-protein.</text>
</comment>
<dbReference type="RefSeq" id="WP_158362527.1">
    <property type="nucleotide sequence ID" value="NZ_CP034864.1"/>
</dbReference>
<accession>A0A4D6YCQ8</accession>
<comment type="function">
    <text evidence="10">Transfers the 4'-phosphopantetheine moiety from coenzyme A to the 'Ser-36' of acyl-carrier-protein.</text>
</comment>
<proteinExistence type="inferred from homology"/>
<evidence type="ECO:0000256" key="11">
    <source>
        <dbReference type="HAMAP-Rule" id="MF_00101"/>
    </source>
</evidence>
<dbReference type="InterPro" id="IPR004568">
    <property type="entry name" value="Ppantetheine-prot_Trfase_dom"/>
</dbReference>
<dbReference type="EMBL" id="CP034864">
    <property type="protein sequence ID" value="QCI23798.1"/>
    <property type="molecule type" value="Genomic_DNA"/>
</dbReference>
<feature type="binding site" evidence="11">
    <location>
        <position position="58"/>
    </location>
    <ligand>
        <name>Mg(2+)</name>
        <dbReference type="ChEBI" id="CHEBI:18420"/>
    </ligand>
</feature>
<dbReference type="OrthoDB" id="517356at2"/>
<dbReference type="Proteomes" id="UP000298745">
    <property type="component" value="Chromosome"/>
</dbReference>
<evidence type="ECO:0000256" key="2">
    <source>
        <dbReference type="ARBA" id="ARBA00022516"/>
    </source>
</evidence>
<comment type="subcellular location">
    <subcellularLocation>
        <location evidence="11">Cytoplasm</location>
    </subcellularLocation>
</comment>
<reference evidence="13 14" key="2">
    <citation type="submission" date="2019-05" db="EMBL/GenBank/DDBJ databases">
        <title>Genome evolution of the obligate endosymbiont Buchnera aphidicola.</title>
        <authorList>
            <person name="Moran N.A."/>
        </authorList>
    </citation>
    <scope>NUCLEOTIDE SEQUENCE [LARGE SCALE GENOMIC DNA]</scope>
    <source>
        <strain evidence="13 14">Msa</strain>
    </source>
</reference>
<evidence type="ECO:0000256" key="6">
    <source>
        <dbReference type="ARBA" id="ARBA00022842"/>
    </source>
</evidence>
<keyword evidence="6 11" id="KW-0460">Magnesium</keyword>
<organism evidence="13 14">
    <name type="scientific">Buchnera aphidicola</name>
    <name type="common">Macrosiphoniella sanborni</name>
    <dbReference type="NCBI Taxonomy" id="1241865"/>
    <lineage>
        <taxon>Bacteria</taxon>
        <taxon>Pseudomonadati</taxon>
        <taxon>Pseudomonadota</taxon>
        <taxon>Gammaproteobacteria</taxon>
        <taxon>Enterobacterales</taxon>
        <taxon>Erwiniaceae</taxon>
        <taxon>Buchnera</taxon>
    </lineage>
</organism>
<evidence type="ECO:0000256" key="8">
    <source>
        <dbReference type="ARBA" id="ARBA00023160"/>
    </source>
</evidence>
<evidence type="ECO:0000256" key="7">
    <source>
        <dbReference type="ARBA" id="ARBA00023098"/>
    </source>
</evidence>
<evidence type="ECO:0000256" key="10">
    <source>
        <dbReference type="ARBA" id="ARBA00054726"/>
    </source>
</evidence>
<comment type="catalytic activity">
    <reaction evidence="9 11">
        <text>apo-[ACP] + CoA = holo-[ACP] + adenosine 3',5'-bisphosphate + H(+)</text>
        <dbReference type="Rhea" id="RHEA:12068"/>
        <dbReference type="Rhea" id="RHEA-COMP:9685"/>
        <dbReference type="Rhea" id="RHEA-COMP:9690"/>
        <dbReference type="ChEBI" id="CHEBI:15378"/>
        <dbReference type="ChEBI" id="CHEBI:29999"/>
        <dbReference type="ChEBI" id="CHEBI:57287"/>
        <dbReference type="ChEBI" id="CHEBI:58343"/>
        <dbReference type="ChEBI" id="CHEBI:64479"/>
        <dbReference type="EC" id="2.7.8.7"/>
    </reaction>
</comment>
<sequence>MSIIGIGTDLVEISRIQKILFQYKNHFAKRILSIQEWNHYIETKNKLNFLAKKFSAKEAACKALGTGINNGIQFNELEFYHDLLGKPQLRFLKNAFKRSQELKCKFVHVSISDQKKYAYALVILEA</sequence>
<dbReference type="HAMAP" id="MF_00101">
    <property type="entry name" value="AcpS"/>
    <property type="match status" value="1"/>
</dbReference>
<dbReference type="GO" id="GO:0005737">
    <property type="term" value="C:cytoplasm"/>
    <property type="evidence" value="ECO:0007669"/>
    <property type="project" value="UniProtKB-SubCell"/>
</dbReference>
<dbReference type="FunFam" id="3.90.470.20:FF:000001">
    <property type="entry name" value="Holo-[acyl-carrier-protein] synthase"/>
    <property type="match status" value="1"/>
</dbReference>
<comment type="similarity">
    <text evidence="11">Belongs to the P-Pant transferase superfamily. AcpS family.</text>
</comment>
<comment type="cofactor">
    <cofactor evidence="11">
        <name>Mg(2+)</name>
        <dbReference type="ChEBI" id="CHEBI:18420"/>
    </cofactor>
</comment>
<dbReference type="Pfam" id="PF01648">
    <property type="entry name" value="ACPS"/>
    <property type="match status" value="1"/>
</dbReference>
<dbReference type="GO" id="GO:0008897">
    <property type="term" value="F:holo-[acyl-carrier-protein] synthase activity"/>
    <property type="evidence" value="ECO:0007669"/>
    <property type="project" value="UniProtKB-UniRule"/>
</dbReference>
<dbReference type="Gene3D" id="3.90.470.20">
    <property type="entry name" value="4'-phosphopantetheinyl transferase domain"/>
    <property type="match status" value="1"/>
</dbReference>
<evidence type="ECO:0000259" key="12">
    <source>
        <dbReference type="Pfam" id="PF01648"/>
    </source>
</evidence>
<keyword evidence="4 11" id="KW-0479">Metal-binding</keyword>
<dbReference type="GO" id="GO:0000287">
    <property type="term" value="F:magnesium ion binding"/>
    <property type="evidence" value="ECO:0007669"/>
    <property type="project" value="UniProtKB-UniRule"/>
</dbReference>
<evidence type="ECO:0000256" key="5">
    <source>
        <dbReference type="ARBA" id="ARBA00022832"/>
    </source>
</evidence>